<feature type="non-terminal residue" evidence="2">
    <location>
        <position position="55"/>
    </location>
</feature>
<evidence type="ECO:0000256" key="1">
    <source>
        <dbReference type="SAM" id="MobiDB-lite"/>
    </source>
</evidence>
<accession>A0ABP0QTG7</accession>
<organism evidence="2 3">
    <name type="scientific">Durusdinium trenchii</name>
    <dbReference type="NCBI Taxonomy" id="1381693"/>
    <lineage>
        <taxon>Eukaryota</taxon>
        <taxon>Sar</taxon>
        <taxon>Alveolata</taxon>
        <taxon>Dinophyceae</taxon>
        <taxon>Suessiales</taxon>
        <taxon>Symbiodiniaceae</taxon>
        <taxon>Durusdinium</taxon>
    </lineage>
</organism>
<proteinExistence type="predicted"/>
<keyword evidence="3" id="KW-1185">Reference proteome</keyword>
<gene>
    <name evidence="2" type="ORF">SCF082_LOCUS43142</name>
</gene>
<dbReference type="EMBL" id="CAXAMM010040188">
    <property type="protein sequence ID" value="CAK9091590.1"/>
    <property type="molecule type" value="Genomic_DNA"/>
</dbReference>
<reference evidence="2 3" key="1">
    <citation type="submission" date="2024-02" db="EMBL/GenBank/DDBJ databases">
        <authorList>
            <person name="Chen Y."/>
            <person name="Shah S."/>
            <person name="Dougan E. K."/>
            <person name="Thang M."/>
            <person name="Chan C."/>
        </authorList>
    </citation>
    <scope>NUCLEOTIDE SEQUENCE [LARGE SCALE GENOMIC DNA]</scope>
</reference>
<name>A0ABP0QTG7_9DINO</name>
<dbReference type="Proteomes" id="UP001642464">
    <property type="component" value="Unassembled WGS sequence"/>
</dbReference>
<comment type="caution">
    <text evidence="2">The sequence shown here is derived from an EMBL/GenBank/DDBJ whole genome shotgun (WGS) entry which is preliminary data.</text>
</comment>
<feature type="compositionally biased region" description="Gly residues" evidence="1">
    <location>
        <begin position="1"/>
        <end position="11"/>
    </location>
</feature>
<evidence type="ECO:0000313" key="2">
    <source>
        <dbReference type="EMBL" id="CAK9091590.1"/>
    </source>
</evidence>
<protein>
    <submittedName>
        <fullName evidence="2">Uncharacterized protein</fullName>
    </submittedName>
</protein>
<evidence type="ECO:0000313" key="3">
    <source>
        <dbReference type="Proteomes" id="UP001642464"/>
    </source>
</evidence>
<sequence>RVRASGGGPGGLSDWRDGSQEGDLLRSRQVALPVAFLRTLRGVGSMNSINSEPSG</sequence>
<feature type="region of interest" description="Disordered" evidence="1">
    <location>
        <begin position="1"/>
        <end position="20"/>
    </location>
</feature>
<feature type="non-terminal residue" evidence="2">
    <location>
        <position position="1"/>
    </location>
</feature>